<dbReference type="Pfam" id="PF10453">
    <property type="entry name" value="NUFIP1"/>
    <property type="match status" value="1"/>
</dbReference>
<dbReference type="KEGG" id="zmk:HG535_0H04100"/>
<evidence type="ECO:0000256" key="1">
    <source>
        <dbReference type="SAM" id="MobiDB-lite"/>
    </source>
</evidence>
<sequence length="325" mass="37157">MQNFSSYGTPQRALPRPTSSGTLLDSYDDANVKRQRMNPPPPMPYAPPSNFQTFGAISQYEQPYGHGMPPVQSTQTWNAQPYYPPNETYSTSSYNGPHQNIAPSLPKESKPVIEKVEEHPIVKTNAVDYGKEGQVDSSEEESEHENVKEAQSETKRPITVPGTSITLATQADIEKWRSERKKMWLLKISNKKLEHMNSMGIKESEVKAQKSVLQESKKQKQFIQSIQNQVNRVNPKSNLNVRIVQREMAKENSKLLQFIKELGDANLLKYELTQQEKDKLFGGSDFNSKDQMGDKKGRQYGKNGNNGINQNERRYTNRKPNYHHR</sequence>
<feature type="region of interest" description="Disordered" evidence="1">
    <location>
        <begin position="1"/>
        <end position="105"/>
    </location>
</feature>
<feature type="compositionally biased region" description="Pro residues" evidence="1">
    <location>
        <begin position="38"/>
        <end position="47"/>
    </location>
</feature>
<dbReference type="Gene3D" id="6.10.250.1790">
    <property type="match status" value="1"/>
</dbReference>
<feature type="region of interest" description="Disordered" evidence="1">
    <location>
        <begin position="117"/>
        <end position="160"/>
    </location>
</feature>
<feature type="compositionally biased region" description="Polar residues" evidence="1">
    <location>
        <begin position="87"/>
        <end position="102"/>
    </location>
</feature>
<dbReference type="AlphaFoldDB" id="A0A7H9B968"/>
<dbReference type="InterPro" id="IPR019496">
    <property type="entry name" value="NUFIP1_cons_dom"/>
</dbReference>
<feature type="compositionally biased region" description="Basic and acidic residues" evidence="1">
    <location>
        <begin position="144"/>
        <end position="156"/>
    </location>
</feature>
<feature type="compositionally biased region" description="Polar residues" evidence="1">
    <location>
        <begin position="49"/>
        <end position="61"/>
    </location>
</feature>
<feature type="domain" description="FMR1-interacting protein 1 conserved" evidence="2">
    <location>
        <begin position="154"/>
        <end position="205"/>
    </location>
</feature>
<dbReference type="EMBL" id="CP058611">
    <property type="protein sequence ID" value="QLG75083.1"/>
    <property type="molecule type" value="Genomic_DNA"/>
</dbReference>
<dbReference type="GeneID" id="59238886"/>
<organism evidence="3 4">
    <name type="scientific">Zygotorulaspora mrakii</name>
    <name type="common">Zygosaccharomyces mrakii</name>
    <dbReference type="NCBI Taxonomy" id="42260"/>
    <lineage>
        <taxon>Eukaryota</taxon>
        <taxon>Fungi</taxon>
        <taxon>Dikarya</taxon>
        <taxon>Ascomycota</taxon>
        <taxon>Saccharomycotina</taxon>
        <taxon>Saccharomycetes</taxon>
        <taxon>Saccharomycetales</taxon>
        <taxon>Saccharomycetaceae</taxon>
        <taxon>Zygotorulaspora</taxon>
    </lineage>
</organism>
<accession>A0A7H9B968</accession>
<feature type="region of interest" description="Disordered" evidence="1">
    <location>
        <begin position="280"/>
        <end position="325"/>
    </location>
</feature>
<reference evidence="3 4" key="1">
    <citation type="submission" date="2020-07" db="EMBL/GenBank/DDBJ databases">
        <title>The yeast mating-type switching endonuclease HO is a domesticated member of an unorthodox homing genetic element family.</title>
        <authorList>
            <person name="Coughlan A.Y."/>
            <person name="Lombardi L."/>
            <person name="Braun-Galleani S."/>
            <person name="Martos A.R."/>
            <person name="Galeote V."/>
            <person name="Bigey F."/>
            <person name="Dequin S."/>
            <person name="Byrne K.P."/>
            <person name="Wolfe K.H."/>
        </authorList>
    </citation>
    <scope>NUCLEOTIDE SEQUENCE [LARGE SCALE GENOMIC DNA]</scope>
    <source>
        <strain evidence="3 4">NRRL Y-6702</strain>
    </source>
</reference>
<dbReference type="RefSeq" id="XP_037146808.1">
    <property type="nucleotide sequence ID" value="XM_037290913.1"/>
</dbReference>
<feature type="compositionally biased region" description="Basic residues" evidence="1">
    <location>
        <begin position="316"/>
        <end position="325"/>
    </location>
</feature>
<gene>
    <name evidence="3" type="ORF">HG535_0H04100</name>
</gene>
<name>A0A7H9B968_ZYGMR</name>
<dbReference type="Proteomes" id="UP000509704">
    <property type="component" value="Chromosome 8"/>
</dbReference>
<evidence type="ECO:0000313" key="4">
    <source>
        <dbReference type="Proteomes" id="UP000509704"/>
    </source>
</evidence>
<keyword evidence="4" id="KW-1185">Reference proteome</keyword>
<evidence type="ECO:0000259" key="2">
    <source>
        <dbReference type="Pfam" id="PF10453"/>
    </source>
</evidence>
<dbReference type="OrthoDB" id="273070at2759"/>
<feature type="compositionally biased region" description="Basic and acidic residues" evidence="1">
    <location>
        <begin position="287"/>
        <end position="297"/>
    </location>
</feature>
<protein>
    <recommendedName>
        <fullName evidence="2">FMR1-interacting protein 1 conserved domain-containing protein</fullName>
    </recommendedName>
</protein>
<proteinExistence type="predicted"/>
<evidence type="ECO:0000313" key="3">
    <source>
        <dbReference type="EMBL" id="QLG75083.1"/>
    </source>
</evidence>